<feature type="compositionally biased region" description="Basic and acidic residues" evidence="1">
    <location>
        <begin position="53"/>
        <end position="65"/>
    </location>
</feature>
<protein>
    <submittedName>
        <fullName evidence="2">Uncharacterized protein</fullName>
    </submittedName>
</protein>
<evidence type="ECO:0000256" key="1">
    <source>
        <dbReference type="SAM" id="MobiDB-lite"/>
    </source>
</evidence>
<gene>
    <name evidence="2" type="ORF">PVAP13_1KG071500</name>
</gene>
<evidence type="ECO:0000313" key="3">
    <source>
        <dbReference type="Proteomes" id="UP000823388"/>
    </source>
</evidence>
<proteinExistence type="predicted"/>
<name>A0A8T0XG58_PANVG</name>
<keyword evidence="3" id="KW-1185">Reference proteome</keyword>
<comment type="caution">
    <text evidence="2">The sequence shown here is derived from an EMBL/GenBank/DDBJ whole genome shotgun (WGS) entry which is preliminary data.</text>
</comment>
<feature type="region of interest" description="Disordered" evidence="1">
    <location>
        <begin position="51"/>
        <end position="119"/>
    </location>
</feature>
<dbReference type="Proteomes" id="UP000823388">
    <property type="component" value="Chromosome 1K"/>
</dbReference>
<dbReference type="AlphaFoldDB" id="A0A8T0XG58"/>
<accession>A0A8T0XG58</accession>
<dbReference type="EMBL" id="CM029037">
    <property type="protein sequence ID" value="KAG2656273.1"/>
    <property type="molecule type" value="Genomic_DNA"/>
</dbReference>
<sequence>MLAVFKLTTENITTLTSSGIHGTKRAATSSSSCSGRDAYNLLNVLLQQRHGATRHDAELKPGRELQRRRRPRAGAKPEIDADAASRGTTPKPRTASTRSPRHHGPASSHHGPALFHASL</sequence>
<evidence type="ECO:0000313" key="2">
    <source>
        <dbReference type="EMBL" id="KAG2656273.1"/>
    </source>
</evidence>
<organism evidence="2 3">
    <name type="scientific">Panicum virgatum</name>
    <name type="common">Blackwell switchgrass</name>
    <dbReference type="NCBI Taxonomy" id="38727"/>
    <lineage>
        <taxon>Eukaryota</taxon>
        <taxon>Viridiplantae</taxon>
        <taxon>Streptophyta</taxon>
        <taxon>Embryophyta</taxon>
        <taxon>Tracheophyta</taxon>
        <taxon>Spermatophyta</taxon>
        <taxon>Magnoliopsida</taxon>
        <taxon>Liliopsida</taxon>
        <taxon>Poales</taxon>
        <taxon>Poaceae</taxon>
        <taxon>PACMAD clade</taxon>
        <taxon>Panicoideae</taxon>
        <taxon>Panicodae</taxon>
        <taxon>Paniceae</taxon>
        <taxon>Panicinae</taxon>
        <taxon>Panicum</taxon>
        <taxon>Panicum sect. Hiantes</taxon>
    </lineage>
</organism>
<reference evidence="2" key="1">
    <citation type="submission" date="2020-05" db="EMBL/GenBank/DDBJ databases">
        <title>WGS assembly of Panicum virgatum.</title>
        <authorList>
            <person name="Lovell J.T."/>
            <person name="Jenkins J."/>
            <person name="Shu S."/>
            <person name="Juenger T.E."/>
            <person name="Schmutz J."/>
        </authorList>
    </citation>
    <scope>NUCLEOTIDE SEQUENCE</scope>
    <source>
        <strain evidence="2">AP13</strain>
    </source>
</reference>